<dbReference type="PANTHER" id="PTHR45649">
    <property type="entry name" value="AMINO-ACID PERMEASE BAT1"/>
    <property type="match status" value="1"/>
</dbReference>
<dbReference type="Pfam" id="PF13520">
    <property type="entry name" value="AA_permease_2"/>
    <property type="match status" value="1"/>
</dbReference>
<keyword evidence="3 6" id="KW-0812">Transmembrane</keyword>
<evidence type="ECO:0000256" key="3">
    <source>
        <dbReference type="ARBA" id="ARBA00022692"/>
    </source>
</evidence>
<evidence type="ECO:0000256" key="2">
    <source>
        <dbReference type="ARBA" id="ARBA00022448"/>
    </source>
</evidence>
<dbReference type="GeneID" id="25320478"/>
<dbReference type="InterPro" id="IPR002293">
    <property type="entry name" value="AA/rel_permease1"/>
</dbReference>
<accession>A0A0F4YHZ5</accession>
<keyword evidence="5 6" id="KW-0472">Membrane</keyword>
<evidence type="ECO:0000256" key="1">
    <source>
        <dbReference type="ARBA" id="ARBA00004141"/>
    </source>
</evidence>
<proteinExistence type="predicted"/>
<dbReference type="Proteomes" id="UP000053958">
    <property type="component" value="Unassembled WGS sequence"/>
</dbReference>
<comment type="subcellular location">
    <subcellularLocation>
        <location evidence="1">Membrane</location>
        <topology evidence="1">Multi-pass membrane protein</topology>
    </subcellularLocation>
</comment>
<name>A0A0F4YHZ5_RASE3</name>
<keyword evidence="8" id="KW-1185">Reference proteome</keyword>
<keyword evidence="2" id="KW-0813">Transport</keyword>
<evidence type="ECO:0000256" key="5">
    <source>
        <dbReference type="ARBA" id="ARBA00023136"/>
    </source>
</evidence>
<evidence type="ECO:0000313" key="7">
    <source>
        <dbReference type="EMBL" id="KKA17839.1"/>
    </source>
</evidence>
<protein>
    <submittedName>
        <fullName evidence="7">Uncharacterized protein</fullName>
    </submittedName>
</protein>
<comment type="caution">
    <text evidence="7">The sequence shown here is derived from an EMBL/GenBank/DDBJ whole genome shotgun (WGS) entry which is preliminary data.</text>
</comment>
<dbReference type="PANTHER" id="PTHR45649:SF1">
    <property type="entry name" value="TRANSPORTER, PUTATIVE (EUROFUNG)-RELATED"/>
    <property type="match status" value="1"/>
</dbReference>
<dbReference type="GO" id="GO:0016020">
    <property type="term" value="C:membrane"/>
    <property type="evidence" value="ECO:0007669"/>
    <property type="project" value="UniProtKB-SubCell"/>
</dbReference>
<dbReference type="GO" id="GO:0022857">
    <property type="term" value="F:transmembrane transporter activity"/>
    <property type="evidence" value="ECO:0007669"/>
    <property type="project" value="InterPro"/>
</dbReference>
<sequence>MASLSPPNRDMRDIFTTFFNAGGWSTKGLSVCVGLRGFAVVFLGADGAIHVAEEVGNSTLNVPRSLIVSIPLNGCLGFAILIVFLLCADDLQAVLESGSAFPFIEIIVKTPRQHRRSDDTCNPGHYPKSVLLSGYIVCWGPDDFVFFKRPGCAGLATASEGQPAYIDPD</sequence>
<evidence type="ECO:0000256" key="4">
    <source>
        <dbReference type="ARBA" id="ARBA00022989"/>
    </source>
</evidence>
<dbReference type="OrthoDB" id="3257095at2759"/>
<gene>
    <name evidence="7" type="ORF">T310_8218</name>
</gene>
<organism evidence="7 8">
    <name type="scientific">Rasamsonia emersonii (strain ATCC 16479 / CBS 393.64 / IMI 116815)</name>
    <dbReference type="NCBI Taxonomy" id="1408163"/>
    <lineage>
        <taxon>Eukaryota</taxon>
        <taxon>Fungi</taxon>
        <taxon>Dikarya</taxon>
        <taxon>Ascomycota</taxon>
        <taxon>Pezizomycotina</taxon>
        <taxon>Eurotiomycetes</taxon>
        <taxon>Eurotiomycetidae</taxon>
        <taxon>Eurotiales</taxon>
        <taxon>Trichocomaceae</taxon>
        <taxon>Rasamsonia</taxon>
    </lineage>
</organism>
<keyword evidence="4 6" id="KW-1133">Transmembrane helix</keyword>
<evidence type="ECO:0000256" key="6">
    <source>
        <dbReference type="SAM" id="Phobius"/>
    </source>
</evidence>
<dbReference type="Gene3D" id="1.20.1740.10">
    <property type="entry name" value="Amino acid/polyamine transporter I"/>
    <property type="match status" value="1"/>
</dbReference>
<dbReference type="EMBL" id="LASV01000543">
    <property type="protein sequence ID" value="KKA17839.1"/>
    <property type="molecule type" value="Genomic_DNA"/>
</dbReference>
<dbReference type="RefSeq" id="XP_013324451.1">
    <property type="nucleotide sequence ID" value="XM_013468997.1"/>
</dbReference>
<feature type="transmembrane region" description="Helical" evidence="6">
    <location>
        <begin position="66"/>
        <end position="88"/>
    </location>
</feature>
<dbReference type="AlphaFoldDB" id="A0A0F4YHZ5"/>
<evidence type="ECO:0000313" key="8">
    <source>
        <dbReference type="Proteomes" id="UP000053958"/>
    </source>
</evidence>
<dbReference type="STRING" id="1408163.A0A0F4YHZ5"/>
<reference evidence="7 8" key="1">
    <citation type="submission" date="2015-04" db="EMBL/GenBank/DDBJ databases">
        <authorList>
            <person name="Heijne W.H."/>
            <person name="Fedorova N.D."/>
            <person name="Nierman W.C."/>
            <person name="Vollebregt A.W."/>
            <person name="Zhao Z."/>
            <person name="Wu L."/>
            <person name="Kumar M."/>
            <person name="Stam H."/>
            <person name="van den Berg M.A."/>
            <person name="Pel H.J."/>
        </authorList>
    </citation>
    <scope>NUCLEOTIDE SEQUENCE [LARGE SCALE GENOMIC DNA]</scope>
    <source>
        <strain evidence="7 8">CBS 393.64</strain>
    </source>
</reference>